<dbReference type="InterPro" id="IPR036291">
    <property type="entry name" value="NAD(P)-bd_dom_sf"/>
</dbReference>
<dbReference type="UniPathway" id="UPA00038">
    <property type="reaction ID" value="UER00491"/>
</dbReference>
<dbReference type="SUPFAM" id="SSF51735">
    <property type="entry name" value="NAD(P)-binding Rossmann-fold domains"/>
    <property type="match status" value="1"/>
</dbReference>
<evidence type="ECO:0000259" key="5">
    <source>
        <dbReference type="Pfam" id="PF00984"/>
    </source>
</evidence>
<feature type="domain" description="UDP-glucose/GDP-mannose dehydrogenase N-terminal" evidence="6">
    <location>
        <begin position="1"/>
        <end position="189"/>
    </location>
</feature>
<evidence type="ECO:0000259" key="6">
    <source>
        <dbReference type="Pfam" id="PF03721"/>
    </source>
</evidence>
<dbReference type="InterPro" id="IPR017476">
    <property type="entry name" value="UDP-Glc/GDP-Man"/>
</dbReference>
<dbReference type="InterPro" id="IPR028357">
    <property type="entry name" value="UDPglc_DH_bac"/>
</dbReference>
<dbReference type="GO" id="GO:0003979">
    <property type="term" value="F:UDP-glucose 6-dehydrogenase activity"/>
    <property type="evidence" value="ECO:0007669"/>
    <property type="project" value="UniProtKB-EC"/>
</dbReference>
<dbReference type="GO" id="GO:0051287">
    <property type="term" value="F:NAD binding"/>
    <property type="evidence" value="ECO:0007669"/>
    <property type="project" value="InterPro"/>
</dbReference>
<dbReference type="GO" id="GO:0000271">
    <property type="term" value="P:polysaccharide biosynthetic process"/>
    <property type="evidence" value="ECO:0007669"/>
    <property type="project" value="InterPro"/>
</dbReference>
<dbReference type="PANTHER" id="PTHR43750:SF1">
    <property type="entry name" value="GDP-MANNOSE 6-DEHYDROGENASE"/>
    <property type="match status" value="1"/>
</dbReference>
<protein>
    <recommendedName>
        <fullName evidence="3">UDP-glucose 6-dehydrogenase</fullName>
        <ecNumber evidence="3">1.1.1.22</ecNumber>
    </recommendedName>
</protein>
<dbReference type="PIRSF" id="PIRSF500134">
    <property type="entry name" value="UDPglc_DH_bac"/>
    <property type="match status" value="1"/>
</dbReference>
<feature type="non-terminal residue" evidence="7">
    <location>
        <position position="324"/>
    </location>
</feature>
<dbReference type="EMBL" id="AUZX01011165">
    <property type="protein sequence ID" value="EQD44110.1"/>
    <property type="molecule type" value="Genomic_DNA"/>
</dbReference>
<comment type="catalytic activity">
    <reaction evidence="4">
        <text>UDP-alpha-D-glucose + 2 NAD(+) + H2O = UDP-alpha-D-glucuronate + 2 NADH + 3 H(+)</text>
        <dbReference type="Rhea" id="RHEA:23596"/>
        <dbReference type="ChEBI" id="CHEBI:15377"/>
        <dbReference type="ChEBI" id="CHEBI:15378"/>
        <dbReference type="ChEBI" id="CHEBI:57540"/>
        <dbReference type="ChEBI" id="CHEBI:57945"/>
        <dbReference type="ChEBI" id="CHEBI:58052"/>
        <dbReference type="ChEBI" id="CHEBI:58885"/>
        <dbReference type="EC" id="1.1.1.22"/>
    </reaction>
</comment>
<dbReference type="InterPro" id="IPR014026">
    <property type="entry name" value="UDP-Glc/GDP-Man_DH_dimer"/>
</dbReference>
<evidence type="ECO:0000256" key="4">
    <source>
        <dbReference type="ARBA" id="ARBA00047473"/>
    </source>
</evidence>
<dbReference type="PANTHER" id="PTHR43750">
    <property type="entry name" value="UDP-GLUCOSE 6-DEHYDROGENASE TUAD"/>
    <property type="match status" value="1"/>
</dbReference>
<dbReference type="Gene3D" id="1.20.5.170">
    <property type="match status" value="1"/>
</dbReference>
<organism evidence="7">
    <name type="scientific">mine drainage metagenome</name>
    <dbReference type="NCBI Taxonomy" id="410659"/>
    <lineage>
        <taxon>unclassified sequences</taxon>
        <taxon>metagenomes</taxon>
        <taxon>ecological metagenomes</taxon>
    </lineage>
</organism>
<dbReference type="Pfam" id="PF00984">
    <property type="entry name" value="UDPG_MGDP_dh"/>
    <property type="match status" value="1"/>
</dbReference>
<dbReference type="AlphaFoldDB" id="T1APZ3"/>
<feature type="domain" description="UDP-glucose/GDP-mannose dehydrogenase dimerisation" evidence="5">
    <location>
        <begin position="204"/>
        <end position="297"/>
    </location>
</feature>
<proteinExistence type="inferred from homology"/>
<accession>T1APZ3</accession>
<dbReference type="PIRSF" id="PIRSF000124">
    <property type="entry name" value="UDPglc_GDPman_dh"/>
    <property type="match status" value="1"/>
</dbReference>
<sequence length="324" mass="34439">MRVSVFGLGYVGCVTAARLAEAGHKVVGVDLNDQKVAMINSGVSPIVEPGLEELLGRVKAAGHLRATSSCEEAVAASDVALICVGTPSQANGRMSAEALARVCRGIGNVLGATRKPYTVVVRSTVMPGTTAEVVMPALRAGIGNGERPDVKVAVNPEFMREGTALRDFQSPPFTLVGCEDKATSWQLRELYEKVDAQFVQTSVRTAEMLKYASNAFHALKVCFANEIGDLCEATRVDAREVMRVFCLDHKLNLSDAYLKPGFAFGGSCLPKDIRALNQVARAADVDTPVLSTLLPANVARIRAAAATVLATHKRRVGVVGLAFK</sequence>
<dbReference type="InterPro" id="IPR001732">
    <property type="entry name" value="UDP-Glc/GDP-Man_DH_N"/>
</dbReference>
<dbReference type="Pfam" id="PF03721">
    <property type="entry name" value="UDPG_MGDP_dh_N"/>
    <property type="match status" value="1"/>
</dbReference>
<dbReference type="SUPFAM" id="SSF48179">
    <property type="entry name" value="6-phosphogluconate dehydrogenase C-terminal domain-like"/>
    <property type="match status" value="1"/>
</dbReference>
<dbReference type="EC" id="1.1.1.22" evidence="3"/>
<evidence type="ECO:0000256" key="3">
    <source>
        <dbReference type="ARBA" id="ARBA00012954"/>
    </source>
</evidence>
<gene>
    <name evidence="7" type="ORF">B1A_15223</name>
</gene>
<dbReference type="GO" id="GO:0006065">
    <property type="term" value="P:UDP-glucuronate biosynthetic process"/>
    <property type="evidence" value="ECO:0007669"/>
    <property type="project" value="UniProtKB-UniPathway"/>
</dbReference>
<comment type="pathway">
    <text evidence="1">Nucleotide-sugar biosynthesis; UDP-alpha-D-glucuronate biosynthesis; UDP-alpha-D-glucuronate from UDP-alpha-D-glucose: step 1/1.</text>
</comment>
<dbReference type="NCBIfam" id="TIGR03026">
    <property type="entry name" value="NDP-sugDHase"/>
    <property type="match status" value="1"/>
</dbReference>
<name>T1APZ3_9ZZZZ</name>
<reference evidence="7" key="1">
    <citation type="submission" date="2013-08" db="EMBL/GenBank/DDBJ databases">
        <authorList>
            <person name="Mendez C."/>
            <person name="Richter M."/>
            <person name="Ferrer M."/>
            <person name="Sanchez J."/>
        </authorList>
    </citation>
    <scope>NUCLEOTIDE SEQUENCE</scope>
</reference>
<evidence type="ECO:0000313" key="7">
    <source>
        <dbReference type="EMBL" id="EQD44110.1"/>
    </source>
</evidence>
<comment type="similarity">
    <text evidence="2">Belongs to the UDP-glucose/GDP-mannose dehydrogenase family.</text>
</comment>
<evidence type="ECO:0000256" key="2">
    <source>
        <dbReference type="ARBA" id="ARBA00006601"/>
    </source>
</evidence>
<evidence type="ECO:0000256" key="1">
    <source>
        <dbReference type="ARBA" id="ARBA00004701"/>
    </source>
</evidence>
<reference evidence="7" key="2">
    <citation type="journal article" date="2014" name="ISME J.">
        <title>Microbial stratification in low pH oxic and suboxic macroscopic growths along an acid mine drainage.</title>
        <authorList>
            <person name="Mendez-Garcia C."/>
            <person name="Mesa V."/>
            <person name="Sprenger R.R."/>
            <person name="Richter M."/>
            <person name="Diez M.S."/>
            <person name="Solano J."/>
            <person name="Bargiela R."/>
            <person name="Golyshina O.V."/>
            <person name="Manteca A."/>
            <person name="Ramos J.L."/>
            <person name="Gallego J.R."/>
            <person name="Llorente I."/>
            <person name="Martins Dos Santos V.A."/>
            <person name="Jensen O.N."/>
            <person name="Pelaez A.I."/>
            <person name="Sanchez J."/>
            <person name="Ferrer M."/>
        </authorList>
    </citation>
    <scope>NUCLEOTIDE SEQUENCE</scope>
</reference>
<dbReference type="InterPro" id="IPR008927">
    <property type="entry name" value="6-PGluconate_DH-like_C_sf"/>
</dbReference>
<dbReference type="Gene3D" id="3.40.50.720">
    <property type="entry name" value="NAD(P)-binding Rossmann-like Domain"/>
    <property type="match status" value="2"/>
</dbReference>
<comment type="caution">
    <text evidence="7">The sequence shown here is derived from an EMBL/GenBank/DDBJ whole genome shotgun (WGS) entry which is preliminary data.</text>
</comment>